<dbReference type="Gene3D" id="3.40.50.880">
    <property type="match status" value="1"/>
</dbReference>
<feature type="chain" id="PRO_5014669914" description="DUF4159 domain-containing protein" evidence="1">
    <location>
        <begin position="22"/>
        <end position="206"/>
    </location>
</feature>
<gene>
    <name evidence="2" type="ORF">COY66_01080</name>
</gene>
<evidence type="ECO:0008006" key="4">
    <source>
        <dbReference type="Google" id="ProtNLM"/>
    </source>
</evidence>
<evidence type="ECO:0000313" key="2">
    <source>
        <dbReference type="EMBL" id="PIY97129.1"/>
    </source>
</evidence>
<accession>A0A2M7RK44</accession>
<comment type="caution">
    <text evidence="2">The sequence shown here is derived from an EMBL/GenBank/DDBJ whole genome shotgun (WGS) entry which is preliminary data.</text>
</comment>
<proteinExistence type="predicted"/>
<keyword evidence="1" id="KW-0732">Signal</keyword>
<name>A0A2M7RK44_9BACT</name>
<feature type="signal peptide" evidence="1">
    <location>
        <begin position="1"/>
        <end position="21"/>
    </location>
</feature>
<dbReference type="AlphaFoldDB" id="A0A2M7RK44"/>
<feature type="non-terminal residue" evidence="2">
    <location>
        <position position="206"/>
    </location>
</feature>
<protein>
    <recommendedName>
        <fullName evidence="4">DUF4159 domain-containing protein</fullName>
    </recommendedName>
</protein>
<dbReference type="InterPro" id="IPR029062">
    <property type="entry name" value="Class_I_gatase-like"/>
</dbReference>
<sequence>MMKLFAWLALLSAGIAGGAASADTEARSPSVLIWNCETWPARFVDYAYLRELHDHGLNIEATEGTPVTWDRLKQFDCVVLYTLPADKEQDIKGASMPGPPYRPEFLSLLRRYMQAGGGVLLDVSIDGRREAIENLLVEYLGPWGAKLPHERVIDPGTEALHPRLQNRSFIYADVLPSPVSEGVKGVWFPSGMGGYNWEQFGGCIEV</sequence>
<dbReference type="EMBL" id="PFMD01000012">
    <property type="protein sequence ID" value="PIY97129.1"/>
    <property type="molecule type" value="Genomic_DNA"/>
</dbReference>
<evidence type="ECO:0000256" key="1">
    <source>
        <dbReference type="SAM" id="SignalP"/>
    </source>
</evidence>
<organism evidence="2 3">
    <name type="scientific">Candidatus Kerfeldbacteria bacterium CG_4_10_14_0_8_um_filter_42_10</name>
    <dbReference type="NCBI Taxonomy" id="2014248"/>
    <lineage>
        <taxon>Bacteria</taxon>
        <taxon>Candidatus Kerfeldiibacteriota</taxon>
    </lineage>
</organism>
<dbReference type="Proteomes" id="UP000230779">
    <property type="component" value="Unassembled WGS sequence"/>
</dbReference>
<reference evidence="2 3" key="1">
    <citation type="submission" date="2017-09" db="EMBL/GenBank/DDBJ databases">
        <title>Depth-based differentiation of microbial function through sediment-hosted aquifers and enrichment of novel symbionts in the deep terrestrial subsurface.</title>
        <authorList>
            <person name="Probst A.J."/>
            <person name="Ladd B."/>
            <person name="Jarett J.K."/>
            <person name="Geller-Mcgrath D.E."/>
            <person name="Sieber C.M."/>
            <person name="Emerson J.B."/>
            <person name="Anantharaman K."/>
            <person name="Thomas B.C."/>
            <person name="Malmstrom R."/>
            <person name="Stieglmeier M."/>
            <person name="Klingl A."/>
            <person name="Woyke T."/>
            <person name="Ryan C.M."/>
            <person name="Banfield J.F."/>
        </authorList>
    </citation>
    <scope>NUCLEOTIDE SEQUENCE [LARGE SCALE GENOMIC DNA]</scope>
    <source>
        <strain evidence="2">CG_4_10_14_0_8_um_filter_42_10</strain>
    </source>
</reference>
<evidence type="ECO:0000313" key="3">
    <source>
        <dbReference type="Proteomes" id="UP000230779"/>
    </source>
</evidence>